<keyword evidence="3" id="KW-1185">Reference proteome</keyword>
<dbReference type="Proteomes" id="UP000198211">
    <property type="component" value="Unassembled WGS sequence"/>
</dbReference>
<evidence type="ECO:0000313" key="3">
    <source>
        <dbReference type="Proteomes" id="UP000198211"/>
    </source>
</evidence>
<feature type="region of interest" description="Disordered" evidence="1">
    <location>
        <begin position="90"/>
        <end position="176"/>
    </location>
</feature>
<gene>
    <name evidence="2" type="ORF">PHMEG_00027916</name>
</gene>
<feature type="region of interest" description="Disordered" evidence="1">
    <location>
        <begin position="1"/>
        <end position="35"/>
    </location>
</feature>
<feature type="region of interest" description="Disordered" evidence="1">
    <location>
        <begin position="202"/>
        <end position="235"/>
    </location>
</feature>
<protein>
    <submittedName>
        <fullName evidence="2">Uncharacterized protein</fullName>
    </submittedName>
</protein>
<evidence type="ECO:0000313" key="2">
    <source>
        <dbReference type="EMBL" id="OWZ00816.1"/>
    </source>
</evidence>
<accession>A0A225V4I2</accession>
<dbReference type="EMBL" id="NBNE01007309">
    <property type="protein sequence ID" value="OWZ00816.1"/>
    <property type="molecule type" value="Genomic_DNA"/>
</dbReference>
<organism evidence="2 3">
    <name type="scientific">Phytophthora megakarya</name>
    <dbReference type="NCBI Taxonomy" id="4795"/>
    <lineage>
        <taxon>Eukaryota</taxon>
        <taxon>Sar</taxon>
        <taxon>Stramenopiles</taxon>
        <taxon>Oomycota</taxon>
        <taxon>Peronosporomycetes</taxon>
        <taxon>Peronosporales</taxon>
        <taxon>Peronosporaceae</taxon>
        <taxon>Phytophthora</taxon>
    </lineage>
</organism>
<evidence type="ECO:0000256" key="1">
    <source>
        <dbReference type="SAM" id="MobiDB-lite"/>
    </source>
</evidence>
<proteinExistence type="predicted"/>
<dbReference type="AlphaFoldDB" id="A0A225V4I2"/>
<name>A0A225V4I2_9STRA</name>
<dbReference type="OrthoDB" id="6513151at2759"/>
<feature type="compositionally biased region" description="Gly residues" evidence="1">
    <location>
        <begin position="14"/>
        <end position="23"/>
    </location>
</feature>
<comment type="caution">
    <text evidence="2">The sequence shown here is derived from an EMBL/GenBank/DDBJ whole genome shotgun (WGS) entry which is preliminary data.</text>
</comment>
<reference evidence="3" key="1">
    <citation type="submission" date="2017-03" db="EMBL/GenBank/DDBJ databases">
        <title>Phytopthora megakarya and P. palmivora, two closely related causual agents of cacao black pod achieved similar genome size and gene model numbers by different mechanisms.</title>
        <authorList>
            <person name="Ali S."/>
            <person name="Shao J."/>
            <person name="Larry D.J."/>
            <person name="Kronmiller B."/>
            <person name="Shen D."/>
            <person name="Strem M.D."/>
            <person name="Melnick R.L."/>
            <person name="Guiltinan M.J."/>
            <person name="Tyler B.M."/>
            <person name="Meinhardt L.W."/>
            <person name="Bailey B.A."/>
        </authorList>
    </citation>
    <scope>NUCLEOTIDE SEQUENCE [LARGE SCALE GENOMIC DNA]</scope>
    <source>
        <strain evidence="3">zdho120</strain>
    </source>
</reference>
<sequence length="235" mass="24916">MPLNADAVETKGGTANGTSGGGSTHPPLFDSPSKQGIHHTVATFIPTEQRFRWQAGAGETDAMYSLPTSIGSSPKKSFGNSTREDWDFARKRADPGAGPGSYEPAMSCGKQVSSEHRSVGSTAFENAPRAPLQENTTPSPGPIYDLPPVMGRGSSAPKQGSSLRPPLHGKSVSPGPNIMLKSSFKECRTSVSPTFGTEVRLRPLSSQETPGPIYDLRPTGYLTGPRSSFSHAKRF</sequence>
<feature type="compositionally biased region" description="Polar residues" evidence="1">
    <location>
        <begin position="225"/>
        <end position="235"/>
    </location>
</feature>